<protein>
    <recommendedName>
        <fullName evidence="8">BHLH domain-containing protein</fullName>
    </recommendedName>
</protein>
<dbReference type="GO" id="GO:0046983">
    <property type="term" value="F:protein dimerization activity"/>
    <property type="evidence" value="ECO:0007669"/>
    <property type="project" value="InterPro"/>
</dbReference>
<dbReference type="HOGENOM" id="CLU_156310_0_0_1"/>
<evidence type="ECO:0000256" key="2">
    <source>
        <dbReference type="ARBA" id="ARBA00022782"/>
    </source>
</evidence>
<organism evidence="9 10">
    <name type="scientific">Lottia gigantea</name>
    <name type="common">Giant owl limpet</name>
    <dbReference type="NCBI Taxonomy" id="225164"/>
    <lineage>
        <taxon>Eukaryota</taxon>
        <taxon>Metazoa</taxon>
        <taxon>Spiralia</taxon>
        <taxon>Lophotrochozoa</taxon>
        <taxon>Mollusca</taxon>
        <taxon>Gastropoda</taxon>
        <taxon>Patellogastropoda</taxon>
        <taxon>Lottioidea</taxon>
        <taxon>Lottiidae</taxon>
        <taxon>Lottia</taxon>
    </lineage>
</organism>
<sequence>KKKMTKARVAKLKIRRYKANSRERSRMHGLNHALDDLRRHVPCYSKTQKLSKIETLRLARNYIFSLADILKNGVRPDSVSFAKSLSKGLSQNTMNMVAGCLQLNPRTLLPE</sequence>
<dbReference type="Pfam" id="PF12533">
    <property type="entry name" value="Neuro_bHLH"/>
    <property type="match status" value="1"/>
</dbReference>
<dbReference type="SMART" id="SM00353">
    <property type="entry name" value="HLH"/>
    <property type="match status" value="1"/>
</dbReference>
<feature type="non-terminal residue" evidence="9">
    <location>
        <position position="111"/>
    </location>
</feature>
<keyword evidence="6" id="KW-0804">Transcription</keyword>
<dbReference type="KEGG" id="lgi:LOTGIDRAFT_59712"/>
<keyword evidence="10" id="KW-1185">Reference proteome</keyword>
<dbReference type="PROSITE" id="PS50888">
    <property type="entry name" value="BHLH"/>
    <property type="match status" value="1"/>
</dbReference>
<dbReference type="CTD" id="20251529"/>
<dbReference type="Gene3D" id="4.10.280.10">
    <property type="entry name" value="Helix-loop-helix DNA-binding domain"/>
    <property type="match status" value="1"/>
</dbReference>
<evidence type="ECO:0000256" key="3">
    <source>
        <dbReference type="ARBA" id="ARBA00022902"/>
    </source>
</evidence>
<dbReference type="Pfam" id="PF00010">
    <property type="entry name" value="HLH"/>
    <property type="match status" value="1"/>
</dbReference>
<accession>V4AVY5</accession>
<evidence type="ECO:0000259" key="8">
    <source>
        <dbReference type="PROSITE" id="PS50888"/>
    </source>
</evidence>
<feature type="domain" description="BHLH" evidence="8">
    <location>
        <begin position="14"/>
        <end position="66"/>
    </location>
</feature>
<name>V4AVY5_LOTGI</name>
<dbReference type="AlphaFoldDB" id="V4AVY5"/>
<dbReference type="OMA" id="YSSCINQ"/>
<dbReference type="GO" id="GO:0005634">
    <property type="term" value="C:nucleus"/>
    <property type="evidence" value="ECO:0007669"/>
    <property type="project" value="TreeGrafter"/>
</dbReference>
<dbReference type="InterPro" id="IPR011598">
    <property type="entry name" value="bHLH_dom"/>
</dbReference>
<keyword evidence="7" id="KW-0539">Nucleus</keyword>
<dbReference type="CDD" id="cd11427">
    <property type="entry name" value="bHLH_TS_NeuroD"/>
    <property type="match status" value="1"/>
</dbReference>
<feature type="non-terminal residue" evidence="9">
    <location>
        <position position="1"/>
    </location>
</feature>
<keyword evidence="1" id="KW-0217">Developmental protein</keyword>
<dbReference type="OrthoDB" id="10039134at2759"/>
<keyword evidence="2" id="KW-0221">Differentiation</keyword>
<keyword evidence="4" id="KW-0805">Transcription regulation</keyword>
<evidence type="ECO:0000313" key="10">
    <source>
        <dbReference type="Proteomes" id="UP000030746"/>
    </source>
</evidence>
<dbReference type="GO" id="GO:0000981">
    <property type="term" value="F:DNA-binding transcription factor activity, RNA polymerase II-specific"/>
    <property type="evidence" value="ECO:0007669"/>
    <property type="project" value="TreeGrafter"/>
</dbReference>
<dbReference type="GO" id="GO:0061564">
    <property type="term" value="P:axon development"/>
    <property type="evidence" value="ECO:0007669"/>
    <property type="project" value="TreeGrafter"/>
</dbReference>
<evidence type="ECO:0000256" key="5">
    <source>
        <dbReference type="ARBA" id="ARBA00023125"/>
    </source>
</evidence>
<dbReference type="STRING" id="225164.V4AVY5"/>
<proteinExistence type="predicted"/>
<dbReference type="EMBL" id="KB200467">
    <property type="protein sequence ID" value="ESP01573.1"/>
    <property type="molecule type" value="Genomic_DNA"/>
</dbReference>
<evidence type="ECO:0000313" key="9">
    <source>
        <dbReference type="EMBL" id="ESP01573.1"/>
    </source>
</evidence>
<evidence type="ECO:0000256" key="7">
    <source>
        <dbReference type="ARBA" id="ARBA00023242"/>
    </source>
</evidence>
<gene>
    <name evidence="9" type="ORF">LOTGIDRAFT_59712</name>
</gene>
<dbReference type="InterPro" id="IPR050359">
    <property type="entry name" value="bHLH_transcription_factors"/>
</dbReference>
<dbReference type="Proteomes" id="UP000030746">
    <property type="component" value="Unassembled WGS sequence"/>
</dbReference>
<evidence type="ECO:0000256" key="4">
    <source>
        <dbReference type="ARBA" id="ARBA00023015"/>
    </source>
</evidence>
<dbReference type="FunFam" id="4.10.280.10:FF:000006">
    <property type="entry name" value="Neurogenic differentiation factor"/>
    <property type="match status" value="1"/>
</dbReference>
<evidence type="ECO:0000256" key="6">
    <source>
        <dbReference type="ARBA" id="ARBA00023163"/>
    </source>
</evidence>
<dbReference type="RefSeq" id="XP_009047744.1">
    <property type="nucleotide sequence ID" value="XM_009049496.1"/>
</dbReference>
<dbReference type="PANTHER" id="PTHR19290">
    <property type="entry name" value="BASIC HELIX-LOOP-HELIX PROTEIN NEUROGENIN-RELATED"/>
    <property type="match status" value="1"/>
</dbReference>
<dbReference type="SUPFAM" id="SSF47459">
    <property type="entry name" value="HLH, helix-loop-helix DNA-binding domain"/>
    <property type="match status" value="1"/>
</dbReference>
<dbReference type="GeneID" id="20251529"/>
<keyword evidence="3" id="KW-0524">Neurogenesis</keyword>
<evidence type="ECO:0000256" key="1">
    <source>
        <dbReference type="ARBA" id="ARBA00022473"/>
    </source>
</evidence>
<reference evidence="9 10" key="1">
    <citation type="journal article" date="2013" name="Nature">
        <title>Insights into bilaterian evolution from three spiralian genomes.</title>
        <authorList>
            <person name="Simakov O."/>
            <person name="Marletaz F."/>
            <person name="Cho S.J."/>
            <person name="Edsinger-Gonzales E."/>
            <person name="Havlak P."/>
            <person name="Hellsten U."/>
            <person name="Kuo D.H."/>
            <person name="Larsson T."/>
            <person name="Lv J."/>
            <person name="Arendt D."/>
            <person name="Savage R."/>
            <person name="Osoegawa K."/>
            <person name="de Jong P."/>
            <person name="Grimwood J."/>
            <person name="Chapman J.A."/>
            <person name="Shapiro H."/>
            <person name="Aerts A."/>
            <person name="Otillar R.P."/>
            <person name="Terry A.Y."/>
            <person name="Boore J.L."/>
            <person name="Grigoriev I.V."/>
            <person name="Lindberg D.R."/>
            <person name="Seaver E.C."/>
            <person name="Weisblat D.A."/>
            <person name="Putnam N.H."/>
            <person name="Rokhsar D.S."/>
        </authorList>
    </citation>
    <scope>NUCLEOTIDE SEQUENCE [LARGE SCALE GENOMIC DNA]</scope>
</reference>
<dbReference type="InterPro" id="IPR036638">
    <property type="entry name" value="HLH_DNA-bd_sf"/>
</dbReference>
<dbReference type="GO" id="GO:0045944">
    <property type="term" value="P:positive regulation of transcription by RNA polymerase II"/>
    <property type="evidence" value="ECO:0007669"/>
    <property type="project" value="TreeGrafter"/>
</dbReference>
<dbReference type="InterPro" id="IPR022575">
    <property type="entry name" value="NeuroD_DUF"/>
</dbReference>
<dbReference type="PANTHER" id="PTHR19290:SF134">
    <property type="entry name" value="NEUROGENIC DIFFERENTIATION FACTOR 1"/>
    <property type="match status" value="1"/>
</dbReference>
<dbReference type="GO" id="GO:0070888">
    <property type="term" value="F:E-box binding"/>
    <property type="evidence" value="ECO:0007669"/>
    <property type="project" value="TreeGrafter"/>
</dbReference>
<keyword evidence="5" id="KW-0238">DNA-binding</keyword>
<dbReference type="GO" id="GO:0007423">
    <property type="term" value="P:sensory organ development"/>
    <property type="evidence" value="ECO:0007669"/>
    <property type="project" value="TreeGrafter"/>
</dbReference>